<keyword evidence="1" id="KW-0479">Metal-binding</keyword>
<evidence type="ECO:0000313" key="5">
    <source>
        <dbReference type="Proteomes" id="UP001430953"/>
    </source>
</evidence>
<organism evidence="4 5">
    <name type="scientific">Cardiocondyla obscurior</name>
    <dbReference type="NCBI Taxonomy" id="286306"/>
    <lineage>
        <taxon>Eukaryota</taxon>
        <taxon>Metazoa</taxon>
        <taxon>Ecdysozoa</taxon>
        <taxon>Arthropoda</taxon>
        <taxon>Hexapoda</taxon>
        <taxon>Insecta</taxon>
        <taxon>Pterygota</taxon>
        <taxon>Neoptera</taxon>
        <taxon>Endopterygota</taxon>
        <taxon>Hymenoptera</taxon>
        <taxon>Apocrita</taxon>
        <taxon>Aculeata</taxon>
        <taxon>Formicoidea</taxon>
        <taxon>Formicidae</taxon>
        <taxon>Myrmicinae</taxon>
        <taxon>Cardiocondyla</taxon>
    </lineage>
</organism>
<evidence type="ECO:0000256" key="2">
    <source>
        <dbReference type="SAM" id="MobiDB-lite"/>
    </source>
</evidence>
<protein>
    <recommendedName>
        <fullName evidence="3">CCHC-type domain-containing protein</fullName>
    </recommendedName>
</protein>
<evidence type="ECO:0000259" key="3">
    <source>
        <dbReference type="PROSITE" id="PS50158"/>
    </source>
</evidence>
<dbReference type="GO" id="GO:0003676">
    <property type="term" value="F:nucleic acid binding"/>
    <property type="evidence" value="ECO:0007669"/>
    <property type="project" value="InterPro"/>
</dbReference>
<feature type="region of interest" description="Disordered" evidence="2">
    <location>
        <begin position="68"/>
        <end position="88"/>
    </location>
</feature>
<dbReference type="InterPro" id="IPR001878">
    <property type="entry name" value="Znf_CCHC"/>
</dbReference>
<accession>A0AAW2F9S0</accession>
<dbReference type="GO" id="GO:0008270">
    <property type="term" value="F:zinc ion binding"/>
    <property type="evidence" value="ECO:0007669"/>
    <property type="project" value="UniProtKB-KW"/>
</dbReference>
<dbReference type="Proteomes" id="UP001430953">
    <property type="component" value="Unassembled WGS sequence"/>
</dbReference>
<evidence type="ECO:0000313" key="4">
    <source>
        <dbReference type="EMBL" id="KAL0111271.1"/>
    </source>
</evidence>
<comment type="caution">
    <text evidence="4">The sequence shown here is derived from an EMBL/GenBank/DDBJ whole genome shotgun (WGS) entry which is preliminary data.</text>
</comment>
<keyword evidence="1" id="KW-0863">Zinc-finger</keyword>
<dbReference type="Gene3D" id="4.10.60.10">
    <property type="entry name" value="Zinc finger, CCHC-type"/>
    <property type="match status" value="1"/>
</dbReference>
<evidence type="ECO:0000256" key="1">
    <source>
        <dbReference type="PROSITE-ProRule" id="PRU00047"/>
    </source>
</evidence>
<feature type="domain" description="CCHC-type" evidence="3">
    <location>
        <begin position="33"/>
        <end position="48"/>
    </location>
</feature>
<dbReference type="PROSITE" id="PS50158">
    <property type="entry name" value="ZF_CCHC"/>
    <property type="match status" value="1"/>
</dbReference>
<name>A0AAW2F9S0_9HYME</name>
<dbReference type="EMBL" id="JADYXP020000013">
    <property type="protein sequence ID" value="KAL0111271.1"/>
    <property type="molecule type" value="Genomic_DNA"/>
</dbReference>
<keyword evidence="1" id="KW-0862">Zinc</keyword>
<sequence length="111" mass="12820">MIAFCNIRITRNDAAEKETHNLSRSHNNEREEKCYFCGRPNHRANRCRHCFKTCNACYCRGHVEAVCKSKQPTTSPRPGRSKGSATRYLQDNELREVDKCTNAYKSTTPYS</sequence>
<proteinExistence type="predicted"/>
<dbReference type="AlphaFoldDB" id="A0AAW2F9S0"/>
<gene>
    <name evidence="4" type="ORF">PUN28_012875</name>
</gene>
<reference evidence="4 5" key="1">
    <citation type="submission" date="2023-03" db="EMBL/GenBank/DDBJ databases">
        <title>High recombination rates correlate with genetic variation in Cardiocondyla obscurior ants.</title>
        <authorList>
            <person name="Errbii M."/>
        </authorList>
    </citation>
    <scope>NUCLEOTIDE SEQUENCE [LARGE SCALE GENOMIC DNA]</scope>
    <source>
        <strain evidence="4">Alpha-2009</strain>
        <tissue evidence="4">Whole body</tissue>
    </source>
</reference>
<keyword evidence="5" id="KW-1185">Reference proteome</keyword>